<feature type="transmembrane region" description="Helical" evidence="4">
    <location>
        <begin position="238"/>
        <end position="257"/>
    </location>
</feature>
<feature type="transmembrane region" description="Helical" evidence="4">
    <location>
        <begin position="184"/>
        <end position="202"/>
    </location>
</feature>
<feature type="transmembrane region" description="Helical" evidence="4">
    <location>
        <begin position="277"/>
        <end position="296"/>
    </location>
</feature>
<proteinExistence type="predicted"/>
<evidence type="ECO:0000256" key="1">
    <source>
        <dbReference type="ARBA" id="ARBA00022692"/>
    </source>
</evidence>
<dbReference type="eggNOG" id="COG2211">
    <property type="taxonomic scope" value="Bacteria"/>
</dbReference>
<dbReference type="InterPro" id="IPR020846">
    <property type="entry name" value="MFS_dom"/>
</dbReference>
<sequence length="423" mass="44590">MTAVEVAAIDQARPTQPVTPRFIAAFTAAQIGAFVSFMPLLQVLLPLKAESIDSANKAVVLSQVAIYGALVASVANLLAGAISDRTTSRFGRRRPWMVVGTLGTVASYLMIMAAHTTLQLMAGVVCFQLAFNMLFAALLAVLPDRVPDAQKGRVAAFLSLGHPIGAMAGAVLVGGMLVSEGARYLAIALVLLIAIAPFALGLDDKPLPVEDRRPFGWRAFLGGLWVNPLAHPDFGLAWISRFMVLVAITLTQSYMLYYLQDALHYSRLFPGQRAEQGLALLTTVATGANITCAMIGGMLSDRLRRRKLFAAGAALTLAGAMLVFSMTPAWPVVVVGFLIFGCGAGCYYAVDIALVSQVLPSQKNAGKDLGVINLANTLPQALAPILALLCLGPLHVNYHALFVVAAGLATAGGLAILPIRGVR</sequence>
<feature type="transmembrane region" description="Helical" evidence="4">
    <location>
        <begin position="120"/>
        <end position="142"/>
    </location>
</feature>
<keyword evidence="1 4" id="KW-0812">Transmembrane</keyword>
<name>B0T743_CAUSK</name>
<feature type="transmembrane region" description="Helical" evidence="4">
    <location>
        <begin position="64"/>
        <end position="83"/>
    </location>
</feature>
<dbReference type="Pfam" id="PF07690">
    <property type="entry name" value="MFS_1"/>
    <property type="match status" value="1"/>
</dbReference>
<dbReference type="OrthoDB" id="7584869at2"/>
<feature type="transmembrane region" description="Helical" evidence="4">
    <location>
        <begin position="371"/>
        <end position="394"/>
    </location>
</feature>
<dbReference type="PANTHER" id="PTHR23528:SF1">
    <property type="entry name" value="MAJOR FACILITATOR SUPERFAMILY (MFS) PROFILE DOMAIN-CONTAINING PROTEIN"/>
    <property type="match status" value="1"/>
</dbReference>
<dbReference type="GO" id="GO:0022857">
    <property type="term" value="F:transmembrane transporter activity"/>
    <property type="evidence" value="ECO:0007669"/>
    <property type="project" value="InterPro"/>
</dbReference>
<evidence type="ECO:0000256" key="3">
    <source>
        <dbReference type="ARBA" id="ARBA00023136"/>
    </source>
</evidence>
<reference evidence="6" key="1">
    <citation type="submission" date="2008-01" db="EMBL/GenBank/DDBJ databases">
        <title>Complete sequence of chromosome of Caulobacter sp. K31.</title>
        <authorList>
            <consortium name="US DOE Joint Genome Institute"/>
            <person name="Copeland A."/>
            <person name="Lucas S."/>
            <person name="Lapidus A."/>
            <person name="Barry K."/>
            <person name="Glavina del Rio T."/>
            <person name="Dalin E."/>
            <person name="Tice H."/>
            <person name="Pitluck S."/>
            <person name="Bruce D."/>
            <person name="Goodwin L."/>
            <person name="Thompson L.S."/>
            <person name="Brettin T."/>
            <person name="Detter J.C."/>
            <person name="Han C."/>
            <person name="Schmutz J."/>
            <person name="Larimer F."/>
            <person name="Land M."/>
            <person name="Hauser L."/>
            <person name="Kyrpides N."/>
            <person name="Kim E."/>
            <person name="Stephens C."/>
            <person name="Richardson P."/>
        </authorList>
    </citation>
    <scope>NUCLEOTIDE SEQUENCE [LARGE SCALE GENOMIC DNA]</scope>
    <source>
        <strain evidence="6">K31</strain>
    </source>
</reference>
<keyword evidence="3 4" id="KW-0472">Membrane</keyword>
<dbReference type="AlphaFoldDB" id="B0T743"/>
<dbReference type="STRING" id="366602.Caul_3554"/>
<feature type="transmembrane region" description="Helical" evidence="4">
    <location>
        <begin position="308"/>
        <end position="326"/>
    </location>
</feature>
<feature type="transmembrane region" description="Helical" evidence="4">
    <location>
        <begin position="95"/>
        <end position="114"/>
    </location>
</feature>
<dbReference type="PANTHER" id="PTHR23528">
    <property type="match status" value="1"/>
</dbReference>
<evidence type="ECO:0000259" key="5">
    <source>
        <dbReference type="PROSITE" id="PS50850"/>
    </source>
</evidence>
<feature type="transmembrane region" description="Helical" evidence="4">
    <location>
        <begin position="22"/>
        <end position="44"/>
    </location>
</feature>
<evidence type="ECO:0000313" key="6">
    <source>
        <dbReference type="EMBL" id="ABZ72681.1"/>
    </source>
</evidence>
<feature type="transmembrane region" description="Helical" evidence="4">
    <location>
        <begin position="400"/>
        <end position="419"/>
    </location>
</feature>
<dbReference type="InterPro" id="IPR036259">
    <property type="entry name" value="MFS_trans_sf"/>
</dbReference>
<evidence type="ECO:0000256" key="2">
    <source>
        <dbReference type="ARBA" id="ARBA00022989"/>
    </source>
</evidence>
<gene>
    <name evidence="6" type="ordered locus">Caul_3554</name>
</gene>
<dbReference type="InterPro" id="IPR011701">
    <property type="entry name" value="MFS"/>
</dbReference>
<feature type="transmembrane region" description="Helical" evidence="4">
    <location>
        <begin position="154"/>
        <end position="178"/>
    </location>
</feature>
<dbReference type="KEGG" id="cak:Caul_3554"/>
<keyword evidence="2 4" id="KW-1133">Transmembrane helix</keyword>
<accession>B0T743</accession>
<protein>
    <submittedName>
        <fullName evidence="6">Major facilitator superfamily MFS_1</fullName>
    </submittedName>
</protein>
<feature type="domain" description="Major facilitator superfamily (MFS) profile" evidence="5">
    <location>
        <begin position="1"/>
        <end position="423"/>
    </location>
</feature>
<dbReference type="Gene3D" id="1.20.1250.20">
    <property type="entry name" value="MFS general substrate transporter like domains"/>
    <property type="match status" value="2"/>
</dbReference>
<evidence type="ECO:0000256" key="4">
    <source>
        <dbReference type="SAM" id="Phobius"/>
    </source>
</evidence>
<organism evidence="6">
    <name type="scientific">Caulobacter sp. (strain K31)</name>
    <dbReference type="NCBI Taxonomy" id="366602"/>
    <lineage>
        <taxon>Bacteria</taxon>
        <taxon>Pseudomonadati</taxon>
        <taxon>Pseudomonadota</taxon>
        <taxon>Alphaproteobacteria</taxon>
        <taxon>Caulobacterales</taxon>
        <taxon>Caulobacteraceae</taxon>
        <taxon>Caulobacter</taxon>
    </lineage>
</organism>
<dbReference type="HOGENOM" id="CLU_040011_1_1_5"/>
<feature type="transmembrane region" description="Helical" evidence="4">
    <location>
        <begin position="332"/>
        <end position="350"/>
    </location>
</feature>
<dbReference type="SUPFAM" id="SSF103473">
    <property type="entry name" value="MFS general substrate transporter"/>
    <property type="match status" value="1"/>
</dbReference>
<dbReference type="EMBL" id="CP000927">
    <property type="protein sequence ID" value="ABZ72681.1"/>
    <property type="molecule type" value="Genomic_DNA"/>
</dbReference>
<dbReference type="PROSITE" id="PS50850">
    <property type="entry name" value="MFS"/>
    <property type="match status" value="1"/>
</dbReference>